<keyword evidence="2" id="KW-0067">ATP-binding</keyword>
<dbReference type="EMBL" id="FJUX01000012">
    <property type="protein sequence ID" value="CZS92436.1"/>
    <property type="molecule type" value="Genomic_DNA"/>
</dbReference>
<protein>
    <recommendedName>
        <fullName evidence="3">Protein kinase domain-containing protein</fullName>
    </recommendedName>
</protein>
<dbReference type="InterPro" id="IPR011009">
    <property type="entry name" value="Kinase-like_dom_sf"/>
</dbReference>
<evidence type="ECO:0000313" key="4">
    <source>
        <dbReference type="EMBL" id="CZS92436.1"/>
    </source>
</evidence>
<gene>
    <name evidence="4" type="ORF">RAG0_02947</name>
</gene>
<dbReference type="PROSITE" id="PS50011">
    <property type="entry name" value="PROTEIN_KINASE_DOM"/>
    <property type="match status" value="1"/>
</dbReference>
<keyword evidence="1" id="KW-0547">Nucleotide-binding</keyword>
<dbReference type="PANTHER" id="PTHR24346">
    <property type="entry name" value="MAP/MICROTUBULE AFFINITY-REGULATING KINASE"/>
    <property type="match status" value="1"/>
</dbReference>
<dbReference type="GO" id="GO:0005634">
    <property type="term" value="C:nucleus"/>
    <property type="evidence" value="ECO:0007669"/>
    <property type="project" value="TreeGrafter"/>
</dbReference>
<dbReference type="GO" id="GO:0005829">
    <property type="term" value="C:cytosol"/>
    <property type="evidence" value="ECO:0007669"/>
    <property type="project" value="TreeGrafter"/>
</dbReference>
<evidence type="ECO:0000313" key="5">
    <source>
        <dbReference type="Proteomes" id="UP000178912"/>
    </source>
</evidence>
<proteinExistence type="predicted"/>
<dbReference type="GO" id="GO:0005524">
    <property type="term" value="F:ATP binding"/>
    <property type="evidence" value="ECO:0007669"/>
    <property type="project" value="UniProtKB-KW"/>
</dbReference>
<dbReference type="Pfam" id="PF00069">
    <property type="entry name" value="Pkinase"/>
    <property type="match status" value="1"/>
</dbReference>
<evidence type="ECO:0000259" key="3">
    <source>
        <dbReference type="PROSITE" id="PS50011"/>
    </source>
</evidence>
<dbReference type="GO" id="GO:0045719">
    <property type="term" value="P:negative regulation of glycogen biosynthetic process"/>
    <property type="evidence" value="ECO:0007669"/>
    <property type="project" value="TreeGrafter"/>
</dbReference>
<accession>A0A1E1K2S5</accession>
<dbReference type="PANTHER" id="PTHR24346:SF51">
    <property type="entry name" value="PAS DOMAIN-CONTAINING SERINE_THREONINE-PROTEIN KINASE"/>
    <property type="match status" value="1"/>
</dbReference>
<dbReference type="GO" id="GO:0035556">
    <property type="term" value="P:intracellular signal transduction"/>
    <property type="evidence" value="ECO:0007669"/>
    <property type="project" value="TreeGrafter"/>
</dbReference>
<dbReference type="Gene3D" id="1.10.510.10">
    <property type="entry name" value="Transferase(Phosphotransferase) domain 1"/>
    <property type="match status" value="1"/>
</dbReference>
<dbReference type="SUPFAM" id="SSF56112">
    <property type="entry name" value="Protein kinase-like (PK-like)"/>
    <property type="match status" value="1"/>
</dbReference>
<reference evidence="5" key="1">
    <citation type="submission" date="2016-03" db="EMBL/GenBank/DDBJ databases">
        <authorList>
            <person name="Guldener U."/>
        </authorList>
    </citation>
    <scope>NUCLEOTIDE SEQUENCE [LARGE SCALE GENOMIC DNA]</scope>
    <source>
        <strain evidence="5">04CH-RAC-A.6.1</strain>
    </source>
</reference>
<keyword evidence="5" id="KW-1185">Reference proteome</keyword>
<dbReference type="InterPro" id="IPR008271">
    <property type="entry name" value="Ser/Thr_kinase_AS"/>
</dbReference>
<evidence type="ECO:0000256" key="2">
    <source>
        <dbReference type="ARBA" id="ARBA00022840"/>
    </source>
</evidence>
<dbReference type="GO" id="GO:0004674">
    <property type="term" value="F:protein serine/threonine kinase activity"/>
    <property type="evidence" value="ECO:0007669"/>
    <property type="project" value="TreeGrafter"/>
</dbReference>
<dbReference type="OrthoDB" id="10252171at2759"/>
<dbReference type="PROSITE" id="PS00108">
    <property type="entry name" value="PROTEIN_KINASE_ST"/>
    <property type="match status" value="1"/>
</dbReference>
<organism evidence="4 5">
    <name type="scientific">Rhynchosporium agropyri</name>
    <dbReference type="NCBI Taxonomy" id="914238"/>
    <lineage>
        <taxon>Eukaryota</taxon>
        <taxon>Fungi</taxon>
        <taxon>Dikarya</taxon>
        <taxon>Ascomycota</taxon>
        <taxon>Pezizomycotina</taxon>
        <taxon>Leotiomycetes</taxon>
        <taxon>Helotiales</taxon>
        <taxon>Ploettnerulaceae</taxon>
        <taxon>Rhynchosporium</taxon>
    </lineage>
</organism>
<sequence length="184" mass="20686">MCGFFEDDINYYIEMMSHGASGRDLFDYIEHGGSKTESNFKSIFVQVARAVLYLHTEMLIVHRDIKDENVIIYSDGLVKLIDFGSAAFINDGPFDVFLGTITYAAPEIITGKFYNGKEQDVWALGILLYTLLYGVNPFQSAKEIGSRSLAIPHVLSNTSLGLIQNMLTRNVKSRFTIEEVLDHT</sequence>
<dbReference type="Proteomes" id="UP000178912">
    <property type="component" value="Unassembled WGS sequence"/>
</dbReference>
<dbReference type="FunFam" id="1.10.510.10:FF:000320">
    <property type="entry name" value="Serine/threonine protein kinase"/>
    <property type="match status" value="1"/>
</dbReference>
<feature type="domain" description="Protein kinase" evidence="3">
    <location>
        <begin position="1"/>
        <end position="184"/>
    </location>
</feature>
<dbReference type="SMART" id="SM00220">
    <property type="entry name" value="S_TKc"/>
    <property type="match status" value="1"/>
</dbReference>
<name>A0A1E1K2S5_9HELO</name>
<dbReference type="AlphaFoldDB" id="A0A1E1K2S5"/>
<dbReference type="InterPro" id="IPR000719">
    <property type="entry name" value="Prot_kinase_dom"/>
</dbReference>
<evidence type="ECO:0000256" key="1">
    <source>
        <dbReference type="ARBA" id="ARBA00022741"/>
    </source>
</evidence>